<evidence type="ECO:0000313" key="3">
    <source>
        <dbReference type="Proteomes" id="UP000094444"/>
    </source>
</evidence>
<feature type="signal peptide" evidence="1">
    <location>
        <begin position="1"/>
        <end position="19"/>
    </location>
</feature>
<comment type="caution">
    <text evidence="2">The sequence shown here is derived from an EMBL/GenBank/DDBJ whole genome shotgun (WGS) entry which is preliminary data.</text>
</comment>
<organism evidence="2 3">
    <name type="scientific">Diaporthe helianthi</name>
    <dbReference type="NCBI Taxonomy" id="158607"/>
    <lineage>
        <taxon>Eukaryota</taxon>
        <taxon>Fungi</taxon>
        <taxon>Dikarya</taxon>
        <taxon>Ascomycota</taxon>
        <taxon>Pezizomycotina</taxon>
        <taxon>Sordariomycetes</taxon>
        <taxon>Sordariomycetidae</taxon>
        <taxon>Diaporthales</taxon>
        <taxon>Diaporthaceae</taxon>
        <taxon>Diaporthe</taxon>
    </lineage>
</organism>
<sequence>MHFFSTVLNLAMAATLASALPVDSTSSEVQAATTPVDWYQGSLTFSGTSAEISLNRTCGTKVSSGKMTAGACRKLLTYGFGLHHNPDQACNYRLWRGKTDCSGTDYTDIPIPAGSDVTCINDGVLDGGMWYLASGIYSCE</sequence>
<dbReference type="Proteomes" id="UP000094444">
    <property type="component" value="Unassembled WGS sequence"/>
</dbReference>
<evidence type="ECO:0008006" key="4">
    <source>
        <dbReference type="Google" id="ProtNLM"/>
    </source>
</evidence>
<accession>A0A2P5HRL9</accession>
<keyword evidence="3" id="KW-1185">Reference proteome</keyword>
<dbReference type="EMBL" id="MAVT02000905">
    <property type="protein sequence ID" value="POS72877.1"/>
    <property type="molecule type" value="Genomic_DNA"/>
</dbReference>
<gene>
    <name evidence="2" type="ORF">DHEL01_v208728</name>
</gene>
<evidence type="ECO:0000256" key="1">
    <source>
        <dbReference type="SAM" id="SignalP"/>
    </source>
</evidence>
<name>A0A2P5HRL9_DIAHE</name>
<dbReference type="OrthoDB" id="3647614at2759"/>
<dbReference type="AlphaFoldDB" id="A0A2P5HRL9"/>
<proteinExistence type="predicted"/>
<keyword evidence="1" id="KW-0732">Signal</keyword>
<reference evidence="2" key="1">
    <citation type="submission" date="2017-09" db="EMBL/GenBank/DDBJ databases">
        <title>Polyketide synthases of a Diaporthe helianthi virulent isolate.</title>
        <authorList>
            <person name="Baroncelli R."/>
        </authorList>
    </citation>
    <scope>NUCLEOTIDE SEQUENCE [LARGE SCALE GENOMIC DNA]</scope>
    <source>
        <strain evidence="2">7/96</strain>
    </source>
</reference>
<evidence type="ECO:0000313" key="2">
    <source>
        <dbReference type="EMBL" id="POS72877.1"/>
    </source>
</evidence>
<feature type="chain" id="PRO_5015120901" description="Cyanovirin-N domain-containing protein" evidence="1">
    <location>
        <begin position="20"/>
        <end position="140"/>
    </location>
</feature>
<protein>
    <recommendedName>
        <fullName evidence="4">Cyanovirin-N domain-containing protein</fullName>
    </recommendedName>
</protein>
<dbReference type="InParanoid" id="A0A2P5HRL9"/>